<feature type="transmembrane region" description="Helical" evidence="1">
    <location>
        <begin position="41"/>
        <end position="60"/>
    </location>
</feature>
<keyword evidence="1" id="KW-0472">Membrane</keyword>
<keyword evidence="1" id="KW-1133">Transmembrane helix</keyword>
<feature type="transmembrane region" description="Helical" evidence="1">
    <location>
        <begin position="223"/>
        <end position="241"/>
    </location>
</feature>
<evidence type="ECO:0000313" key="2">
    <source>
        <dbReference type="EMBL" id="MFD2518166.1"/>
    </source>
</evidence>
<feature type="transmembrane region" description="Helical" evidence="1">
    <location>
        <begin position="253"/>
        <end position="271"/>
    </location>
</feature>
<proteinExistence type="predicted"/>
<accession>A0ABW5IYL6</accession>
<feature type="transmembrane region" description="Helical" evidence="1">
    <location>
        <begin position="12"/>
        <end position="35"/>
    </location>
</feature>
<dbReference type="EMBL" id="JBHULT010000008">
    <property type="protein sequence ID" value="MFD2518166.1"/>
    <property type="molecule type" value="Genomic_DNA"/>
</dbReference>
<feature type="transmembrane region" description="Helical" evidence="1">
    <location>
        <begin position="200"/>
        <end position="217"/>
    </location>
</feature>
<evidence type="ECO:0000313" key="3">
    <source>
        <dbReference type="Proteomes" id="UP001597468"/>
    </source>
</evidence>
<keyword evidence="3" id="KW-1185">Reference proteome</keyword>
<sequence>MEMIKRLFDFYINSSIHVALAVVSLGLVTFFHYGLKPDLRLLFFIFFGSITGYNFVKYAGVAKLHHRSLAKGLRLIQIFSFISFLFLIWAAFTVELKILIWAAIFGSLTLLYALPVFSKQRNLRSISGIKIFIIAFVWAGVTVVLPVVTVGEVSVVNIVMEFVQRFLLVLAWTIPFEIRDLRYDLLQLGTMPQRVGVTKTKLLGLALLVAALLIQIFKPYGTVPALGALAVTIVVSAGFIWKTRERQSSYYSSFWVEALPIFWLLMLLLTGSL</sequence>
<reference evidence="3" key="1">
    <citation type="journal article" date="2019" name="Int. J. Syst. Evol. Microbiol.">
        <title>The Global Catalogue of Microorganisms (GCM) 10K type strain sequencing project: providing services to taxonomists for standard genome sequencing and annotation.</title>
        <authorList>
            <consortium name="The Broad Institute Genomics Platform"/>
            <consortium name="The Broad Institute Genome Sequencing Center for Infectious Disease"/>
            <person name="Wu L."/>
            <person name="Ma J."/>
        </authorList>
    </citation>
    <scope>NUCLEOTIDE SEQUENCE [LARGE SCALE GENOMIC DNA]</scope>
    <source>
        <strain evidence="3">KCTC 42585</strain>
    </source>
</reference>
<keyword evidence="1" id="KW-0812">Transmembrane</keyword>
<feature type="transmembrane region" description="Helical" evidence="1">
    <location>
        <begin position="98"/>
        <end position="117"/>
    </location>
</feature>
<evidence type="ECO:0008006" key="4">
    <source>
        <dbReference type="Google" id="ProtNLM"/>
    </source>
</evidence>
<dbReference type="RefSeq" id="WP_380751743.1">
    <property type="nucleotide sequence ID" value="NZ_JBHULT010000008.1"/>
</dbReference>
<evidence type="ECO:0000256" key="1">
    <source>
        <dbReference type="SAM" id="Phobius"/>
    </source>
</evidence>
<comment type="caution">
    <text evidence="2">The sequence shown here is derived from an EMBL/GenBank/DDBJ whole genome shotgun (WGS) entry which is preliminary data.</text>
</comment>
<protein>
    <recommendedName>
        <fullName evidence="4">Prenyltransferase</fullName>
    </recommendedName>
</protein>
<feature type="transmembrane region" description="Helical" evidence="1">
    <location>
        <begin position="129"/>
        <end position="150"/>
    </location>
</feature>
<dbReference type="Proteomes" id="UP001597468">
    <property type="component" value="Unassembled WGS sequence"/>
</dbReference>
<name>A0ABW5IYL6_9FLAO</name>
<gene>
    <name evidence="2" type="ORF">ACFSTG_09700</name>
</gene>
<feature type="transmembrane region" description="Helical" evidence="1">
    <location>
        <begin position="72"/>
        <end position="92"/>
    </location>
</feature>
<organism evidence="2 3">
    <name type="scientific">Salinimicrobium flavum</name>
    <dbReference type="NCBI Taxonomy" id="1737065"/>
    <lineage>
        <taxon>Bacteria</taxon>
        <taxon>Pseudomonadati</taxon>
        <taxon>Bacteroidota</taxon>
        <taxon>Flavobacteriia</taxon>
        <taxon>Flavobacteriales</taxon>
        <taxon>Flavobacteriaceae</taxon>
        <taxon>Salinimicrobium</taxon>
    </lineage>
</organism>
<feature type="transmembrane region" description="Helical" evidence="1">
    <location>
        <begin position="162"/>
        <end position="179"/>
    </location>
</feature>